<comment type="caution">
    <text evidence="2">The sequence shown here is derived from an EMBL/GenBank/DDBJ whole genome shotgun (WGS) entry which is preliminary data.</text>
</comment>
<feature type="compositionally biased region" description="Basic and acidic residues" evidence="1">
    <location>
        <begin position="24"/>
        <end position="41"/>
    </location>
</feature>
<keyword evidence="3" id="KW-1185">Reference proteome</keyword>
<evidence type="ECO:0000313" key="3">
    <source>
        <dbReference type="Proteomes" id="UP000825729"/>
    </source>
</evidence>
<accession>A0AAV7EKJ9</accession>
<name>A0AAV7EKJ9_ARIFI</name>
<evidence type="ECO:0000313" key="2">
    <source>
        <dbReference type="EMBL" id="KAG9448926.1"/>
    </source>
</evidence>
<dbReference type="AlphaFoldDB" id="A0AAV7EKJ9"/>
<sequence>MEKRWNTGTTFPEKTDAAAVASAREGERQRERGRGREGSYRERVSSKNRFTNVKLGSNTFFSHAAANISEFDAITALNASVASIRCKSHPDNTLRRCIFCICRSANSQLIEHAQVQHLVDPAAEVLEQNRHRDVHPEEAAVVPQLPGGVVLVGGDERVYERVGAADKDGETAARGDFLNGGVGEGTEVEGGELAVCRIEFAEEVVRNAAAVRNGDFVGGDVEALVELYLVGINDLGGEATGYVDGETRFSGAGGPNDDDELVLAIHPGPPSALAILSSKNQSEGVNSVAADA</sequence>
<organism evidence="2 3">
    <name type="scientific">Aristolochia fimbriata</name>
    <name type="common">White veined hardy Dutchman's pipe vine</name>
    <dbReference type="NCBI Taxonomy" id="158543"/>
    <lineage>
        <taxon>Eukaryota</taxon>
        <taxon>Viridiplantae</taxon>
        <taxon>Streptophyta</taxon>
        <taxon>Embryophyta</taxon>
        <taxon>Tracheophyta</taxon>
        <taxon>Spermatophyta</taxon>
        <taxon>Magnoliopsida</taxon>
        <taxon>Magnoliidae</taxon>
        <taxon>Piperales</taxon>
        <taxon>Aristolochiaceae</taxon>
        <taxon>Aristolochia</taxon>
    </lineage>
</organism>
<gene>
    <name evidence="2" type="ORF">H6P81_008891</name>
</gene>
<reference evidence="2 3" key="1">
    <citation type="submission" date="2021-07" db="EMBL/GenBank/DDBJ databases">
        <title>The Aristolochia fimbriata genome: insights into angiosperm evolution, floral development and chemical biosynthesis.</title>
        <authorList>
            <person name="Jiao Y."/>
        </authorList>
    </citation>
    <scope>NUCLEOTIDE SEQUENCE [LARGE SCALE GENOMIC DNA]</scope>
    <source>
        <strain evidence="2">IBCAS-2021</strain>
        <tissue evidence="2">Leaf</tissue>
    </source>
</reference>
<dbReference type="EMBL" id="JAINDJ010000004">
    <property type="protein sequence ID" value="KAG9448926.1"/>
    <property type="molecule type" value="Genomic_DNA"/>
</dbReference>
<evidence type="ECO:0000256" key="1">
    <source>
        <dbReference type="SAM" id="MobiDB-lite"/>
    </source>
</evidence>
<feature type="compositionally biased region" description="Polar residues" evidence="1">
    <location>
        <begin position="1"/>
        <end position="12"/>
    </location>
</feature>
<feature type="region of interest" description="Disordered" evidence="1">
    <location>
        <begin position="1"/>
        <end position="41"/>
    </location>
</feature>
<protein>
    <submittedName>
        <fullName evidence="2">Uncharacterized protein</fullName>
    </submittedName>
</protein>
<dbReference type="Proteomes" id="UP000825729">
    <property type="component" value="Unassembled WGS sequence"/>
</dbReference>
<proteinExistence type="predicted"/>